<dbReference type="InterPro" id="IPR046335">
    <property type="entry name" value="LacI/GalR-like_sensor"/>
</dbReference>
<comment type="caution">
    <text evidence="5">The sequence shown here is derived from an EMBL/GenBank/DDBJ whole genome shotgun (WGS) entry which is preliminary data.</text>
</comment>
<dbReference type="InterPro" id="IPR000843">
    <property type="entry name" value="HTH_LacI"/>
</dbReference>
<dbReference type="PANTHER" id="PTHR30146:SF33">
    <property type="entry name" value="TRANSCRIPTIONAL REGULATOR"/>
    <property type="match status" value="1"/>
</dbReference>
<dbReference type="InterPro" id="IPR028082">
    <property type="entry name" value="Peripla_BP_I"/>
</dbReference>
<evidence type="ECO:0000256" key="3">
    <source>
        <dbReference type="ARBA" id="ARBA00023163"/>
    </source>
</evidence>
<evidence type="ECO:0000313" key="5">
    <source>
        <dbReference type="EMBL" id="NIA69365.1"/>
    </source>
</evidence>
<dbReference type="Proteomes" id="UP000761264">
    <property type="component" value="Unassembled WGS sequence"/>
</dbReference>
<organism evidence="5 6">
    <name type="scientific">Pelagibius litoralis</name>
    <dbReference type="NCBI Taxonomy" id="374515"/>
    <lineage>
        <taxon>Bacteria</taxon>
        <taxon>Pseudomonadati</taxon>
        <taxon>Pseudomonadota</taxon>
        <taxon>Alphaproteobacteria</taxon>
        <taxon>Rhodospirillales</taxon>
        <taxon>Rhodovibrionaceae</taxon>
        <taxon>Pelagibius</taxon>
    </lineage>
</organism>
<dbReference type="Gene3D" id="3.40.50.2300">
    <property type="match status" value="2"/>
</dbReference>
<dbReference type="PANTHER" id="PTHR30146">
    <property type="entry name" value="LACI-RELATED TRANSCRIPTIONAL REPRESSOR"/>
    <property type="match status" value="1"/>
</dbReference>
<dbReference type="Pfam" id="PF00356">
    <property type="entry name" value="LacI"/>
    <property type="match status" value="1"/>
</dbReference>
<dbReference type="GO" id="GO:0000976">
    <property type="term" value="F:transcription cis-regulatory region binding"/>
    <property type="evidence" value="ECO:0007669"/>
    <property type="project" value="TreeGrafter"/>
</dbReference>
<gene>
    <name evidence="5" type="ORF">HBA54_12260</name>
</gene>
<feature type="domain" description="HTH lacI-type" evidence="4">
    <location>
        <begin position="1"/>
        <end position="53"/>
    </location>
</feature>
<dbReference type="EMBL" id="JAAQPH010000008">
    <property type="protein sequence ID" value="NIA69365.1"/>
    <property type="molecule type" value="Genomic_DNA"/>
</dbReference>
<evidence type="ECO:0000256" key="2">
    <source>
        <dbReference type="ARBA" id="ARBA00023125"/>
    </source>
</evidence>
<dbReference type="SUPFAM" id="SSF53822">
    <property type="entry name" value="Periplasmic binding protein-like I"/>
    <property type="match status" value="1"/>
</dbReference>
<dbReference type="SUPFAM" id="SSF47413">
    <property type="entry name" value="lambda repressor-like DNA-binding domains"/>
    <property type="match status" value="1"/>
</dbReference>
<dbReference type="PROSITE" id="PS00356">
    <property type="entry name" value="HTH_LACI_1"/>
    <property type="match status" value="1"/>
</dbReference>
<dbReference type="InterPro" id="IPR010982">
    <property type="entry name" value="Lambda_DNA-bd_dom_sf"/>
</dbReference>
<dbReference type="SMART" id="SM00354">
    <property type="entry name" value="HTH_LACI"/>
    <property type="match status" value="1"/>
</dbReference>
<accession>A0A967EXU1</accession>
<dbReference type="Gene3D" id="1.10.260.40">
    <property type="entry name" value="lambda repressor-like DNA-binding domains"/>
    <property type="match status" value="1"/>
</dbReference>
<keyword evidence="1" id="KW-0805">Transcription regulation</keyword>
<dbReference type="PROSITE" id="PS50932">
    <property type="entry name" value="HTH_LACI_2"/>
    <property type="match status" value="1"/>
</dbReference>
<evidence type="ECO:0000259" key="4">
    <source>
        <dbReference type="PROSITE" id="PS50932"/>
    </source>
</evidence>
<evidence type="ECO:0000313" key="6">
    <source>
        <dbReference type="Proteomes" id="UP000761264"/>
    </source>
</evidence>
<sequence>MSDVARVAGVSVMTVSRALKPQTPVSESTRARIEAAAEELGYVLNSTAAGLSSRHSGFVAMTVPSLNNSNFSDTARGLTEGLRGSGFELLLGYTNYDMAEEERLIAAFLRRSPEAIVVTGGAHSARCRSLLKASGVPVIETWDLPADPIDKVVGFSNAEAGRLMAHHLHSQGHRKFGFIGGDGMRDTRGADRRRGFLAALHELGVTEDRVLSEGDPPLSMGEGAAAMTKLLDRWPDTKAVMCVSDLSAFGAMSAAQRCGLSVPADIAIGGFGAYDIAKYALPDITTLDMSAEDIGRKSAEMIVDALSKGGPASLPDRIEIPYKLIVRGSTAA</sequence>
<dbReference type="CDD" id="cd01575">
    <property type="entry name" value="PBP1_GntR"/>
    <property type="match status" value="1"/>
</dbReference>
<keyword evidence="6" id="KW-1185">Reference proteome</keyword>
<evidence type="ECO:0000256" key="1">
    <source>
        <dbReference type="ARBA" id="ARBA00023015"/>
    </source>
</evidence>
<name>A0A967EXU1_9PROT</name>
<protein>
    <submittedName>
        <fullName evidence="5">LacI family DNA-binding transcriptional regulator</fullName>
    </submittedName>
</protein>
<keyword evidence="2 5" id="KW-0238">DNA-binding</keyword>
<proteinExistence type="predicted"/>
<dbReference type="GO" id="GO:0003700">
    <property type="term" value="F:DNA-binding transcription factor activity"/>
    <property type="evidence" value="ECO:0007669"/>
    <property type="project" value="TreeGrafter"/>
</dbReference>
<reference evidence="5" key="1">
    <citation type="submission" date="2020-03" db="EMBL/GenBank/DDBJ databases">
        <title>Genome of Pelagibius litoralis DSM 21314T.</title>
        <authorList>
            <person name="Wang G."/>
        </authorList>
    </citation>
    <scope>NUCLEOTIDE SEQUENCE</scope>
    <source>
        <strain evidence="5">DSM 21314</strain>
    </source>
</reference>
<dbReference type="CDD" id="cd01392">
    <property type="entry name" value="HTH_LacI"/>
    <property type="match status" value="1"/>
</dbReference>
<keyword evidence="3" id="KW-0804">Transcription</keyword>
<dbReference type="AlphaFoldDB" id="A0A967EXU1"/>
<dbReference type="Pfam" id="PF13377">
    <property type="entry name" value="Peripla_BP_3"/>
    <property type="match status" value="1"/>
</dbReference>